<feature type="region of interest" description="Disordered" evidence="10">
    <location>
        <begin position="515"/>
        <end position="534"/>
    </location>
</feature>
<keyword evidence="6 9" id="KW-0694">RNA-binding</keyword>
<accession>A0A3N4LKK2</accession>
<evidence type="ECO:0000256" key="2">
    <source>
        <dbReference type="ARBA" id="ARBA00022603"/>
    </source>
</evidence>
<feature type="compositionally biased region" description="Low complexity" evidence="10">
    <location>
        <begin position="543"/>
        <end position="553"/>
    </location>
</feature>
<keyword evidence="5 9" id="KW-0819">tRNA processing</keyword>
<dbReference type="GO" id="GO:0160104">
    <property type="term" value="F:tRNA (guanine(26)-N2)-dimethyltransferase activity"/>
    <property type="evidence" value="ECO:0007669"/>
    <property type="project" value="UniProtKB-UniRule"/>
</dbReference>
<dbReference type="SUPFAM" id="SSF53335">
    <property type="entry name" value="S-adenosyl-L-methionine-dependent methyltransferases"/>
    <property type="match status" value="1"/>
</dbReference>
<dbReference type="OrthoDB" id="6349953at2759"/>
<dbReference type="InterPro" id="IPR029063">
    <property type="entry name" value="SAM-dependent_MTases_sf"/>
</dbReference>
<protein>
    <recommendedName>
        <fullName evidence="7 9">tRNA (guanine(26)-N(2))-dimethyltransferase</fullName>
        <ecNumber evidence="7 9">2.1.1.216</ecNumber>
    </recommendedName>
</protein>
<dbReference type="Pfam" id="PF02005">
    <property type="entry name" value="TRM"/>
    <property type="match status" value="2"/>
</dbReference>
<dbReference type="InterPro" id="IPR042296">
    <property type="entry name" value="tRNA_met_Trm1_C"/>
</dbReference>
<evidence type="ECO:0000256" key="10">
    <source>
        <dbReference type="SAM" id="MobiDB-lite"/>
    </source>
</evidence>
<keyword evidence="3 9" id="KW-0808">Transferase</keyword>
<evidence type="ECO:0000256" key="5">
    <source>
        <dbReference type="ARBA" id="ARBA00022694"/>
    </source>
</evidence>
<evidence type="ECO:0000256" key="6">
    <source>
        <dbReference type="ARBA" id="ARBA00022884"/>
    </source>
</evidence>
<dbReference type="GO" id="GO:0002940">
    <property type="term" value="P:tRNA N2-guanine methylation"/>
    <property type="evidence" value="ECO:0007669"/>
    <property type="project" value="TreeGrafter"/>
</dbReference>
<evidence type="ECO:0000256" key="1">
    <source>
        <dbReference type="ARBA" id="ARBA00022555"/>
    </source>
</evidence>
<keyword evidence="4 9" id="KW-0949">S-adenosyl-L-methionine</keyword>
<comment type="similarity">
    <text evidence="9">Belongs to the class I-like SAM-binding methyltransferase superfamily. Trm1 family.</text>
</comment>
<evidence type="ECO:0000313" key="12">
    <source>
        <dbReference type="Proteomes" id="UP000267821"/>
    </source>
</evidence>
<dbReference type="PANTHER" id="PTHR10631">
    <property type="entry name" value="N 2 ,N 2 -DIMETHYLGUANOSINE TRNA METHYLTRANSFERASE"/>
    <property type="match status" value="1"/>
</dbReference>
<gene>
    <name evidence="11" type="ORF">L211DRAFT_838606</name>
</gene>
<comment type="catalytic activity">
    <reaction evidence="8 9">
        <text>guanosine(26) in tRNA + 2 S-adenosyl-L-methionine = N(2)-dimethylguanosine(26) in tRNA + 2 S-adenosyl-L-homocysteine + 2 H(+)</text>
        <dbReference type="Rhea" id="RHEA:43140"/>
        <dbReference type="Rhea" id="RHEA-COMP:10359"/>
        <dbReference type="Rhea" id="RHEA-COMP:10360"/>
        <dbReference type="ChEBI" id="CHEBI:15378"/>
        <dbReference type="ChEBI" id="CHEBI:57856"/>
        <dbReference type="ChEBI" id="CHEBI:59789"/>
        <dbReference type="ChEBI" id="CHEBI:74269"/>
        <dbReference type="ChEBI" id="CHEBI:74513"/>
        <dbReference type="EC" id="2.1.1.216"/>
    </reaction>
</comment>
<dbReference type="EMBL" id="ML121546">
    <property type="protein sequence ID" value="RPB23463.1"/>
    <property type="molecule type" value="Genomic_DNA"/>
</dbReference>
<dbReference type="EC" id="2.1.1.216" evidence="7 9"/>
<feature type="compositionally biased region" description="Basic and acidic residues" evidence="10">
    <location>
        <begin position="560"/>
        <end position="570"/>
    </location>
</feature>
<dbReference type="GO" id="GO:0005634">
    <property type="term" value="C:nucleus"/>
    <property type="evidence" value="ECO:0007669"/>
    <property type="project" value="TreeGrafter"/>
</dbReference>
<dbReference type="InterPro" id="IPR002905">
    <property type="entry name" value="Trm1"/>
</dbReference>
<keyword evidence="1 9" id="KW-0820">tRNA-binding</keyword>
<organism evidence="11 12">
    <name type="scientific">Terfezia boudieri ATCC MYA-4762</name>
    <dbReference type="NCBI Taxonomy" id="1051890"/>
    <lineage>
        <taxon>Eukaryota</taxon>
        <taxon>Fungi</taxon>
        <taxon>Dikarya</taxon>
        <taxon>Ascomycota</taxon>
        <taxon>Pezizomycotina</taxon>
        <taxon>Pezizomycetes</taxon>
        <taxon>Pezizales</taxon>
        <taxon>Pezizaceae</taxon>
        <taxon>Terfezia</taxon>
    </lineage>
</organism>
<keyword evidence="2 9" id="KW-0489">Methyltransferase</keyword>
<evidence type="ECO:0000313" key="11">
    <source>
        <dbReference type="EMBL" id="RPB23463.1"/>
    </source>
</evidence>
<evidence type="ECO:0000256" key="7">
    <source>
        <dbReference type="ARBA" id="ARBA00039099"/>
    </source>
</evidence>
<evidence type="ECO:0000256" key="3">
    <source>
        <dbReference type="ARBA" id="ARBA00022679"/>
    </source>
</evidence>
<dbReference type="AlphaFoldDB" id="A0A3N4LKK2"/>
<evidence type="ECO:0000256" key="4">
    <source>
        <dbReference type="ARBA" id="ARBA00022691"/>
    </source>
</evidence>
<feature type="region of interest" description="Disordered" evidence="10">
    <location>
        <begin position="540"/>
        <end position="570"/>
    </location>
</feature>
<reference evidence="11 12" key="1">
    <citation type="journal article" date="2018" name="Nat. Ecol. Evol.">
        <title>Pezizomycetes genomes reveal the molecular basis of ectomycorrhizal truffle lifestyle.</title>
        <authorList>
            <person name="Murat C."/>
            <person name="Payen T."/>
            <person name="Noel B."/>
            <person name="Kuo A."/>
            <person name="Morin E."/>
            <person name="Chen J."/>
            <person name="Kohler A."/>
            <person name="Krizsan K."/>
            <person name="Balestrini R."/>
            <person name="Da Silva C."/>
            <person name="Montanini B."/>
            <person name="Hainaut M."/>
            <person name="Levati E."/>
            <person name="Barry K.W."/>
            <person name="Belfiori B."/>
            <person name="Cichocki N."/>
            <person name="Clum A."/>
            <person name="Dockter R.B."/>
            <person name="Fauchery L."/>
            <person name="Guy J."/>
            <person name="Iotti M."/>
            <person name="Le Tacon F."/>
            <person name="Lindquist E.A."/>
            <person name="Lipzen A."/>
            <person name="Malagnac F."/>
            <person name="Mello A."/>
            <person name="Molinier V."/>
            <person name="Miyauchi S."/>
            <person name="Poulain J."/>
            <person name="Riccioni C."/>
            <person name="Rubini A."/>
            <person name="Sitrit Y."/>
            <person name="Splivallo R."/>
            <person name="Traeger S."/>
            <person name="Wang M."/>
            <person name="Zifcakova L."/>
            <person name="Wipf D."/>
            <person name="Zambonelli A."/>
            <person name="Paolocci F."/>
            <person name="Nowrousian M."/>
            <person name="Ottonello S."/>
            <person name="Baldrian P."/>
            <person name="Spatafora J.W."/>
            <person name="Henrissat B."/>
            <person name="Nagy L.G."/>
            <person name="Aury J.M."/>
            <person name="Wincker P."/>
            <person name="Grigoriev I.V."/>
            <person name="Bonfante P."/>
            <person name="Martin F.M."/>
        </authorList>
    </citation>
    <scope>NUCLEOTIDE SEQUENCE [LARGE SCALE GENOMIC DNA]</scope>
    <source>
        <strain evidence="11 12">ATCC MYA-4762</strain>
    </source>
</reference>
<dbReference type="InParanoid" id="A0A3N4LKK2"/>
<sequence>MDVDQSPSSEATLTSKPTTPPFRILDALSATGLRALRYALEIPFATHLTANDLSAAAVQTIHRNLLYNQPTNPSAIQKITPTTSPAQAHMYASPHNYHVIDLDPYGTASPFLDSALQAIVTKDSGPGHATGGGGGLLCVTCTDAGVWASTGYAEKCFALYGGMPIKGDASHEVGLRLIIYSIATTAAKYGLAIEPLLSLSIDFYARVFIRVKKSAAEVKNLASKSMLVYNCDSGCGAWRTVALGRAKTEIGRKGGEFVKYGLASAPDGGKGCDWCGFREHIGGPMWGGDLHEEGFVRRLLEMVEEADEEVYTTLPRIRGMVMTALDECTFTKIPIPVAGTTKAAAEGEEFVGVEEGNAATETAAESATEILDDSYLTTSRVILAAETLAPPTPPYPPLPNPYFFLLPTRLSKTVHSISPTQASLRGAFLSLGYPVGRSHCRPNSIKTTAPWIVVWEVMRQWVEKYAPVKVENLNAKGPGIKVLKGLGGGGSDGEGEVGGAREEVRKRIGEVRFDEELGKDRERSRGGKQGGKREVRYQMNPTWGWGPMKAAKGGPPGVQKGREGKRKEVEEVDEVKAEIEVWVGVRADQGELWVEKGGKKIK</sequence>
<name>A0A3N4LKK2_9PEZI</name>
<dbReference type="GO" id="GO:0000049">
    <property type="term" value="F:tRNA binding"/>
    <property type="evidence" value="ECO:0007669"/>
    <property type="project" value="UniProtKB-UniRule"/>
</dbReference>
<dbReference type="Proteomes" id="UP000267821">
    <property type="component" value="Unassembled WGS sequence"/>
</dbReference>
<dbReference type="FunFam" id="3.30.56.70:FF:000001">
    <property type="entry name" value="tRNA (guanine(26)-N(2))-dimethyltransferase"/>
    <property type="match status" value="1"/>
</dbReference>
<dbReference type="FunCoup" id="A0A3N4LKK2">
    <property type="interactions" value="1195"/>
</dbReference>
<keyword evidence="12" id="KW-1185">Reference proteome</keyword>
<dbReference type="PANTHER" id="PTHR10631:SF3">
    <property type="entry name" value="TRNA (GUANINE(26)-N(2))-DIMETHYLTRANSFERASE"/>
    <property type="match status" value="1"/>
</dbReference>
<dbReference type="Gene3D" id="3.40.50.150">
    <property type="entry name" value="Vaccinia Virus protein VP39"/>
    <property type="match status" value="1"/>
</dbReference>
<dbReference type="STRING" id="1051890.A0A3N4LKK2"/>
<proteinExistence type="inferred from homology"/>
<dbReference type="PROSITE" id="PS51626">
    <property type="entry name" value="SAM_MT_TRM1"/>
    <property type="match status" value="1"/>
</dbReference>
<dbReference type="FunFam" id="3.40.50.150:FF:000051">
    <property type="entry name" value="tRNA (guanine(26)-N(2))-dimethyltransferase"/>
    <property type="match status" value="1"/>
</dbReference>
<evidence type="ECO:0000256" key="9">
    <source>
        <dbReference type="PROSITE-ProRule" id="PRU00958"/>
    </source>
</evidence>
<dbReference type="Gene3D" id="3.30.56.70">
    <property type="entry name" value="N2,N2-dimethylguanosine tRNA methyltransferase, C-terminal domain"/>
    <property type="match status" value="1"/>
</dbReference>
<evidence type="ECO:0000256" key="8">
    <source>
        <dbReference type="ARBA" id="ARBA00051897"/>
    </source>
</evidence>